<feature type="transmembrane region" description="Helical" evidence="1">
    <location>
        <begin position="407"/>
        <end position="428"/>
    </location>
</feature>
<feature type="transmembrane region" description="Helical" evidence="1">
    <location>
        <begin position="130"/>
        <end position="149"/>
    </location>
</feature>
<keyword evidence="1" id="KW-0812">Transmembrane</keyword>
<evidence type="ECO:0000313" key="2">
    <source>
        <dbReference type="EnsemblMetazoa" id="Aqu2.1.43913_001"/>
    </source>
</evidence>
<protein>
    <submittedName>
        <fullName evidence="2">Uncharacterized protein</fullName>
    </submittedName>
</protein>
<keyword evidence="1" id="KW-1133">Transmembrane helix</keyword>
<organism evidence="2">
    <name type="scientific">Amphimedon queenslandica</name>
    <name type="common">Sponge</name>
    <dbReference type="NCBI Taxonomy" id="400682"/>
    <lineage>
        <taxon>Eukaryota</taxon>
        <taxon>Metazoa</taxon>
        <taxon>Porifera</taxon>
        <taxon>Demospongiae</taxon>
        <taxon>Heteroscleromorpha</taxon>
        <taxon>Haplosclerida</taxon>
        <taxon>Niphatidae</taxon>
        <taxon>Amphimedon</taxon>
    </lineage>
</organism>
<dbReference type="AlphaFoldDB" id="A0A1X7VWX5"/>
<reference evidence="2" key="1">
    <citation type="submission" date="2017-05" db="UniProtKB">
        <authorList>
            <consortium name="EnsemblMetazoa"/>
        </authorList>
    </citation>
    <scope>IDENTIFICATION</scope>
</reference>
<sequence length="448" mass="50972">MAEGRGTLTAKGHGYQQIYDAGDSSDSSSCLTRHSYSPFSKTPVRNIMSPNENLLSSSHEIREEELQPEDNVHVPAPALRSGIVRLEENEEYPIKRHCFRDCTKTIFRNRKLQQRKKRVKYFFTLGKKCAIVPFILAFIFMVIFIVCILRITEMYWYYYFGDGDNNTLFIPVGSVVDVNLTSLNISTKHINKLKVTVPDKSSPVRVTTAQEEHQISLPLNMDITLNYENSRCKSLLRYWKSRHSREHVTGDITIFEGQVNISYKWGNITNLPDENCNDHSSETITSTFDISKCFDDNDQGNDKNIICIQLCLSEGATKAIVGVNITETYAIPNKTSYKSIYNDDTDNQNSVVLQLPSLLSELHNPSKLYINTHYKNTIDSYNELNQTIKLELEPQSKENAMEVIETVALVITAILSLLLSLMMFGIGIRCCCCHIKTGFCALGLFYEE</sequence>
<dbReference type="EnsemblMetazoa" id="Aqu2.1.43913_001">
    <property type="protein sequence ID" value="Aqu2.1.43913_001"/>
    <property type="gene ID" value="Aqu2.1.43913"/>
</dbReference>
<proteinExistence type="predicted"/>
<name>A0A1X7VWX5_AMPQE</name>
<evidence type="ECO:0000256" key="1">
    <source>
        <dbReference type="SAM" id="Phobius"/>
    </source>
</evidence>
<dbReference type="InParanoid" id="A0A1X7VWX5"/>
<keyword evidence="1" id="KW-0472">Membrane</keyword>
<accession>A0A1X7VWX5</accession>